<evidence type="ECO:0000256" key="2">
    <source>
        <dbReference type="SAM" id="SignalP"/>
    </source>
</evidence>
<feature type="region of interest" description="Disordered" evidence="1">
    <location>
        <begin position="265"/>
        <end position="303"/>
    </location>
</feature>
<feature type="compositionally biased region" description="Pro residues" evidence="1">
    <location>
        <begin position="201"/>
        <end position="216"/>
    </location>
</feature>
<feature type="compositionally biased region" description="Acidic residues" evidence="1">
    <location>
        <begin position="527"/>
        <end position="541"/>
    </location>
</feature>
<feature type="compositionally biased region" description="Polar residues" evidence="1">
    <location>
        <begin position="700"/>
        <end position="712"/>
    </location>
</feature>
<dbReference type="Proteomes" id="UP000694872">
    <property type="component" value="Unplaced"/>
</dbReference>
<feature type="chain" id="PRO_5042533413" evidence="2">
    <location>
        <begin position="49"/>
        <end position="733"/>
    </location>
</feature>
<feature type="compositionally biased region" description="Basic and acidic residues" evidence="1">
    <location>
        <begin position="498"/>
        <end position="526"/>
    </location>
</feature>
<sequence>MKRDGLGNWQPDKTARAPLPRDTRCAMPRPPLLPLLLLLLPALLPALAQDTDDSAINATVVDVSNGTSVILIASNDTLLDAANETLADGDHEPVVRKKRTFGDIVFRGLADVLGYSVARKPQEVAFPPPLAPVPGIDLPLQAATPAPAPAPAPATAPCGTPRAAAPPPCRAQAPTTAAPRPRAAPPCPKPRAAPRRRPRPRPSPPPPPPPSPPPCAQPRANPSTAAPCAPATTPAPRPSAPKADNLETITSNFRLHFNFNRAPAGAAAVSAPADEQTEEQELEQEQEQEQVAPVAIEPRAARLPPAQARKPRVYVDAFVVRNGVPQKVDALDAQHLNAQRLPLEDEYLVYDYEELQQLPDDDYEDVQESRDRTKAVSDFSDAVDKFWEPKKRGKKKLPANDYRNVHFGDRGLADLIRRRDDDESHQSLKRERPRAKPKTSPPAEAEAEEEAESTTTTEDPKRPLRPRVLPPTEHNPGQIDTVTVRVPPIYKERRPKKLNRERPQHDEYLDHRDHYEERAARDRSTEHDEDADADTEGEDSAWTERTQRPARRKRRKQRRDKRAAREEPYTAGDYDYYGNKLSISDEEKFFRGLTVPPPTKYAEFARLEEGPETGYFLDDHERIREDPERVAEDERSGDRYRADSSERADDSGATDDKERSDEAREAESAEETGRADDSGRADERERTDRLGPNARVHETGFQNNYVRATNVQVDDPHPHVASVKKKTTKIGKA</sequence>
<feature type="compositionally biased region" description="Basic residues" evidence="1">
    <location>
        <begin position="722"/>
        <end position="733"/>
    </location>
</feature>
<protein>
    <submittedName>
        <fullName evidence="3">Proline-, glutamic acid- and leucine-rich protein 1-like</fullName>
    </submittedName>
</protein>
<organism evidence="3">
    <name type="scientific">Papilio xuthus</name>
    <name type="common">Asian swallowtail butterfly</name>
    <dbReference type="NCBI Taxonomy" id="66420"/>
    <lineage>
        <taxon>Eukaryota</taxon>
        <taxon>Metazoa</taxon>
        <taxon>Ecdysozoa</taxon>
        <taxon>Arthropoda</taxon>
        <taxon>Hexapoda</taxon>
        <taxon>Insecta</taxon>
        <taxon>Pterygota</taxon>
        <taxon>Neoptera</taxon>
        <taxon>Endopterygota</taxon>
        <taxon>Lepidoptera</taxon>
        <taxon>Glossata</taxon>
        <taxon>Ditrysia</taxon>
        <taxon>Papilionoidea</taxon>
        <taxon>Papilionidae</taxon>
        <taxon>Papilioninae</taxon>
        <taxon>Papilio</taxon>
    </lineage>
</organism>
<dbReference type="GeneID" id="106113609"/>
<evidence type="ECO:0000313" key="3">
    <source>
        <dbReference type="RefSeq" id="XP_013161897.1"/>
    </source>
</evidence>
<feature type="signal peptide" evidence="2">
    <location>
        <begin position="1"/>
        <end position="48"/>
    </location>
</feature>
<dbReference type="RefSeq" id="XP_013161897.1">
    <property type="nucleotide sequence ID" value="XM_013306443.1"/>
</dbReference>
<feature type="compositionally biased region" description="Low complexity" evidence="1">
    <location>
        <begin position="170"/>
        <end position="181"/>
    </location>
</feature>
<accession>A0AAJ7E425</accession>
<dbReference type="KEGG" id="pxu:106113609"/>
<keyword evidence="2" id="KW-0732">Signal</keyword>
<feature type="compositionally biased region" description="Basic and acidic residues" evidence="1">
    <location>
        <begin position="617"/>
        <end position="689"/>
    </location>
</feature>
<proteinExistence type="predicted"/>
<feature type="region of interest" description="Disordered" evidence="1">
    <location>
        <begin position="1"/>
        <end position="23"/>
    </location>
</feature>
<feature type="compositionally biased region" description="Acidic residues" evidence="1">
    <location>
        <begin position="275"/>
        <end position="288"/>
    </location>
</feature>
<dbReference type="AlphaFoldDB" id="A0AAJ7E425"/>
<name>A0AAJ7E425_PAPXU</name>
<feature type="compositionally biased region" description="Basic and acidic residues" evidence="1">
    <location>
        <begin position="13"/>
        <end position="23"/>
    </location>
</feature>
<feature type="region of interest" description="Disordered" evidence="1">
    <location>
        <begin position="359"/>
        <end position="577"/>
    </location>
</feature>
<feature type="compositionally biased region" description="Pro residues" evidence="1">
    <location>
        <begin position="182"/>
        <end position="191"/>
    </location>
</feature>
<feature type="region of interest" description="Disordered" evidence="1">
    <location>
        <begin position="142"/>
        <end position="248"/>
    </location>
</feature>
<reference evidence="3" key="1">
    <citation type="submission" date="2025-08" db="UniProtKB">
        <authorList>
            <consortium name="RefSeq"/>
        </authorList>
    </citation>
    <scope>IDENTIFICATION</scope>
</reference>
<gene>
    <name evidence="3" type="primary">LOC106113609</name>
</gene>
<feature type="compositionally biased region" description="Basic residues" evidence="1">
    <location>
        <begin position="548"/>
        <end position="562"/>
    </location>
</feature>
<feature type="compositionally biased region" description="Basic and acidic residues" evidence="1">
    <location>
        <begin position="403"/>
        <end position="430"/>
    </location>
</feature>
<feature type="compositionally biased region" description="Low complexity" evidence="1">
    <location>
        <begin position="217"/>
        <end position="232"/>
    </location>
</feature>
<evidence type="ECO:0000256" key="1">
    <source>
        <dbReference type="SAM" id="MobiDB-lite"/>
    </source>
</evidence>
<feature type="region of interest" description="Disordered" evidence="1">
    <location>
        <begin position="603"/>
        <end position="733"/>
    </location>
</feature>